<comment type="function">
    <text evidence="7">Modulates transcription in response to changes in cellular NADH/NAD(+) redox state.</text>
</comment>
<dbReference type="InterPro" id="IPR036291">
    <property type="entry name" value="NAD(P)-bd_dom_sf"/>
</dbReference>
<dbReference type="SUPFAM" id="SSF51735">
    <property type="entry name" value="NAD(P)-binding Rossmann-fold domains"/>
    <property type="match status" value="1"/>
</dbReference>
<comment type="similarity">
    <text evidence="7">Belongs to the transcriptional regulatory Rex family.</text>
</comment>
<dbReference type="InterPro" id="IPR036390">
    <property type="entry name" value="WH_DNA-bd_sf"/>
</dbReference>
<dbReference type="NCBIfam" id="NF003996">
    <property type="entry name" value="PRK05472.2-5"/>
    <property type="match status" value="1"/>
</dbReference>
<comment type="subcellular location">
    <subcellularLocation>
        <location evidence="7">Cytoplasm</location>
    </subcellularLocation>
</comment>
<dbReference type="Proteomes" id="UP000279422">
    <property type="component" value="Unassembled WGS sequence"/>
</dbReference>
<comment type="subunit">
    <text evidence="7">Homodimer.</text>
</comment>
<dbReference type="Gene3D" id="1.10.10.10">
    <property type="entry name" value="Winged helix-like DNA-binding domain superfamily/Winged helix DNA-binding domain"/>
    <property type="match status" value="1"/>
</dbReference>
<dbReference type="Gene3D" id="3.40.50.720">
    <property type="entry name" value="NAD(P)-binding Rossmann-like Domain"/>
    <property type="match status" value="1"/>
</dbReference>
<keyword evidence="6 7" id="KW-0804">Transcription</keyword>
<dbReference type="PANTHER" id="PTHR35786">
    <property type="entry name" value="REDOX-SENSING TRANSCRIPTIONAL REPRESSOR REX"/>
    <property type="match status" value="1"/>
</dbReference>
<name>A0A497E3Z3_UNCAE</name>
<dbReference type="NCBIfam" id="NF003994">
    <property type="entry name" value="PRK05472.2-3"/>
    <property type="match status" value="1"/>
</dbReference>
<evidence type="ECO:0000256" key="7">
    <source>
        <dbReference type="HAMAP-Rule" id="MF_01131"/>
    </source>
</evidence>
<keyword evidence="4 7" id="KW-0520">NAD</keyword>
<dbReference type="GO" id="GO:0045892">
    <property type="term" value="P:negative regulation of DNA-templated transcription"/>
    <property type="evidence" value="ECO:0007669"/>
    <property type="project" value="InterPro"/>
</dbReference>
<dbReference type="AlphaFoldDB" id="A0A497E3Z3"/>
<comment type="caution">
    <text evidence="7">Lacks conserved residue(s) required for the propagation of feature annotation.</text>
</comment>
<dbReference type="Pfam" id="PF06971">
    <property type="entry name" value="Put_DNA-bind_N"/>
    <property type="match status" value="1"/>
</dbReference>
<feature type="binding site" evidence="7">
    <location>
        <begin position="88"/>
        <end position="93"/>
    </location>
    <ligand>
        <name>NAD(+)</name>
        <dbReference type="ChEBI" id="CHEBI:57540"/>
    </ligand>
</feature>
<feature type="domain" description="CoA-binding" evidence="8">
    <location>
        <begin position="77"/>
        <end position="178"/>
    </location>
</feature>
<dbReference type="PANTHER" id="PTHR35786:SF1">
    <property type="entry name" value="REDOX-SENSING TRANSCRIPTIONAL REPRESSOR REX 1"/>
    <property type="match status" value="1"/>
</dbReference>
<gene>
    <name evidence="7" type="primary">rex</name>
    <name evidence="9" type="ORF">DRJ00_04980</name>
</gene>
<sequence length="206" mass="22918">MVREKAPENAALRLSLYLRYLREMGEEESISSEQLAQLLGTSGVRVRKDLSYFGQFGTPGKGYTVGKLREQISKVMGLDRIWTIALVGVGKLGTALLGYPGFRKSGFHIKVGFDVKPNKIGRKIAGVPIHHPYQMPRIIREQKIHIGIIAVPAEAAQEAADLLIISGIKAILNFSPARITVPFYVKLRNVDFASQLEVIPYYIVNR</sequence>
<dbReference type="InterPro" id="IPR022876">
    <property type="entry name" value="Tscrpt_rep_Rex"/>
</dbReference>
<dbReference type="GO" id="GO:0003700">
    <property type="term" value="F:DNA-binding transcription factor activity"/>
    <property type="evidence" value="ECO:0007669"/>
    <property type="project" value="UniProtKB-UniRule"/>
</dbReference>
<dbReference type="InterPro" id="IPR058236">
    <property type="entry name" value="Rex_actinobacterial-type"/>
</dbReference>
<evidence type="ECO:0000256" key="6">
    <source>
        <dbReference type="ARBA" id="ARBA00023163"/>
    </source>
</evidence>
<keyword evidence="3 7" id="KW-0805">Transcription regulation</keyword>
<evidence type="ECO:0000256" key="4">
    <source>
        <dbReference type="ARBA" id="ARBA00023027"/>
    </source>
</evidence>
<comment type="caution">
    <text evidence="9">The sequence shown here is derived from an EMBL/GenBank/DDBJ whole genome shotgun (WGS) entry which is preliminary data.</text>
</comment>
<dbReference type="GO" id="GO:0005737">
    <property type="term" value="C:cytoplasm"/>
    <property type="evidence" value="ECO:0007669"/>
    <property type="project" value="UniProtKB-SubCell"/>
</dbReference>
<evidence type="ECO:0000259" key="8">
    <source>
        <dbReference type="SMART" id="SM00881"/>
    </source>
</evidence>
<evidence type="ECO:0000313" key="10">
    <source>
        <dbReference type="Proteomes" id="UP000279422"/>
    </source>
</evidence>
<evidence type="ECO:0000256" key="1">
    <source>
        <dbReference type="ARBA" id="ARBA00022490"/>
    </source>
</evidence>
<dbReference type="NCBIfam" id="NF003993">
    <property type="entry name" value="PRK05472.2-2"/>
    <property type="match status" value="1"/>
</dbReference>
<dbReference type="InterPro" id="IPR036388">
    <property type="entry name" value="WH-like_DNA-bd_sf"/>
</dbReference>
<dbReference type="GO" id="GO:0003677">
    <property type="term" value="F:DNA binding"/>
    <property type="evidence" value="ECO:0007669"/>
    <property type="project" value="UniProtKB-UniRule"/>
</dbReference>
<protein>
    <recommendedName>
        <fullName evidence="7">Redox-sensing transcriptional repressor Rex</fullName>
    </recommendedName>
</protein>
<keyword evidence="2 7" id="KW-0678">Repressor</keyword>
<dbReference type="NCBIfam" id="NF003995">
    <property type="entry name" value="PRK05472.2-4"/>
    <property type="match status" value="1"/>
</dbReference>
<dbReference type="EMBL" id="QMPZ01000061">
    <property type="protein sequence ID" value="RLE09128.1"/>
    <property type="molecule type" value="Genomic_DNA"/>
</dbReference>
<reference evidence="9 10" key="1">
    <citation type="submission" date="2018-06" db="EMBL/GenBank/DDBJ databases">
        <title>Extensive metabolic versatility and redundancy in microbially diverse, dynamic hydrothermal sediments.</title>
        <authorList>
            <person name="Dombrowski N."/>
            <person name="Teske A."/>
            <person name="Baker B.J."/>
        </authorList>
    </citation>
    <scope>NUCLEOTIDE SEQUENCE [LARGE SCALE GENOMIC DNA]</scope>
    <source>
        <strain evidence="9">B47_G16</strain>
    </source>
</reference>
<dbReference type="Pfam" id="PF02629">
    <property type="entry name" value="CoA_binding"/>
    <property type="match status" value="1"/>
</dbReference>
<keyword evidence="5 7" id="KW-0238">DNA-binding</keyword>
<dbReference type="SMART" id="SM00881">
    <property type="entry name" value="CoA_binding"/>
    <property type="match status" value="1"/>
</dbReference>
<organism evidence="9 10">
    <name type="scientific">Aerophobetes bacterium</name>
    <dbReference type="NCBI Taxonomy" id="2030807"/>
    <lineage>
        <taxon>Bacteria</taxon>
        <taxon>Candidatus Aerophobota</taxon>
    </lineage>
</organism>
<evidence type="ECO:0000313" key="9">
    <source>
        <dbReference type="EMBL" id="RLE09128.1"/>
    </source>
</evidence>
<evidence type="ECO:0000256" key="2">
    <source>
        <dbReference type="ARBA" id="ARBA00022491"/>
    </source>
</evidence>
<keyword evidence="1 7" id="KW-0963">Cytoplasm</keyword>
<accession>A0A497E3Z3</accession>
<evidence type="ECO:0000256" key="3">
    <source>
        <dbReference type="ARBA" id="ARBA00023015"/>
    </source>
</evidence>
<evidence type="ECO:0000256" key="5">
    <source>
        <dbReference type="ARBA" id="ARBA00023125"/>
    </source>
</evidence>
<dbReference type="GO" id="GO:0051775">
    <property type="term" value="P:response to redox state"/>
    <property type="evidence" value="ECO:0007669"/>
    <property type="project" value="InterPro"/>
</dbReference>
<proteinExistence type="inferred from homology"/>
<dbReference type="HAMAP" id="MF_01131">
    <property type="entry name" value="Rex"/>
    <property type="match status" value="1"/>
</dbReference>
<dbReference type="InterPro" id="IPR009718">
    <property type="entry name" value="Rex_DNA-bd_C_dom"/>
</dbReference>
<dbReference type="SUPFAM" id="SSF46785">
    <property type="entry name" value="Winged helix' DNA-binding domain"/>
    <property type="match status" value="1"/>
</dbReference>
<dbReference type="InterPro" id="IPR003781">
    <property type="entry name" value="CoA-bd"/>
</dbReference>